<feature type="chain" id="PRO_5032332017" description="Cytochrome c domain-containing protein" evidence="6">
    <location>
        <begin position="32"/>
        <end position="681"/>
    </location>
</feature>
<keyword evidence="6" id="KW-0732">Signal</keyword>
<dbReference type="GO" id="GO:0009055">
    <property type="term" value="F:electron transfer activity"/>
    <property type="evidence" value="ECO:0007669"/>
    <property type="project" value="InterPro"/>
</dbReference>
<dbReference type="Pfam" id="PF21419">
    <property type="entry name" value="RoxA-like_Cyt-c"/>
    <property type="match status" value="1"/>
</dbReference>
<sequence length="681" mass="74192">MSSKDHRARYRLQRASAFIVLGLAASLEVSAQGAPDLIKSSRGGSQLWDYCAGKTDATVLPADPRTLVKAGISTGRAVAFNAFWKDCHTDPVAVQEAGHPKTCGELRQRFYRGDGLLDTGSRTVAALFTGNDPTTASSLFGAATLTAAQYNSLWRSWDGFLLRPDNFDDLVAERYGSVFGPGRNPYPKPFEDPNRTNGGTGRLPEMFTQLRNPDGSWSGRIGVTCHACHSGAANGTQTPGSGSSLQDLHMLLRDAVPLGYLPSLASLANLTRTRGTNNASDINLAFLFPDEGLIPLDVALGVVASGSTASMDTPAWWNMGHRPVKFVDGVFPMDAPRVDMVFYTPAFGLFGSLGGPLSEAGQDWMRAHGPDANTWVESLKSPVYPGTIDTALAEQGAVLFHTLNLWASGRNNPVPKPNEGNGSCASCHGAYAPRYVNDPTFLASPALEGMASYITPQRIIQTDIVRQRTNNEAVQIAGANNFFGYPTTAGTANDCGPQNRADLRGNRELGYLAPPLYGVWATAPYMHNGSVPNVWEILKPSDRKPLWKRKSKAPRWDQTGRAIMGYDTSMAAYDTGKLGWKYDVIQCRNPSLLDPLPSPYLRCDPNDDLLLSWYDRLLTDLYGNVILAWNVLFPPTITNTDIENRKIYNSYMFGQGNGGHTFNSVLTDNERKALVEYMKTL</sequence>
<dbReference type="EMBL" id="JACHHZ010000001">
    <property type="protein sequence ID" value="MBB6092255.1"/>
    <property type="molecule type" value="Genomic_DNA"/>
</dbReference>
<evidence type="ECO:0000256" key="6">
    <source>
        <dbReference type="SAM" id="SignalP"/>
    </source>
</evidence>
<proteinExistence type="predicted"/>
<dbReference type="InterPro" id="IPR009056">
    <property type="entry name" value="Cyt_c-like_dom"/>
</dbReference>
<dbReference type="GO" id="GO:0004130">
    <property type="term" value="F:cytochrome-c peroxidase activity"/>
    <property type="evidence" value="ECO:0007669"/>
    <property type="project" value="TreeGrafter"/>
</dbReference>
<organism evidence="8 9">
    <name type="scientific">Povalibacter uvarum</name>
    <dbReference type="NCBI Taxonomy" id="732238"/>
    <lineage>
        <taxon>Bacteria</taxon>
        <taxon>Pseudomonadati</taxon>
        <taxon>Pseudomonadota</taxon>
        <taxon>Gammaproteobacteria</taxon>
        <taxon>Steroidobacterales</taxon>
        <taxon>Steroidobacteraceae</taxon>
        <taxon>Povalibacter</taxon>
    </lineage>
</organism>
<dbReference type="PANTHER" id="PTHR30600:SF9">
    <property type="entry name" value="BLR7738 PROTEIN"/>
    <property type="match status" value="1"/>
</dbReference>
<dbReference type="SUPFAM" id="SSF46626">
    <property type="entry name" value="Cytochrome c"/>
    <property type="match status" value="1"/>
</dbReference>
<evidence type="ECO:0000256" key="2">
    <source>
        <dbReference type="ARBA" id="ARBA00022723"/>
    </source>
</evidence>
<gene>
    <name evidence="8" type="ORF">HNQ60_001101</name>
</gene>
<keyword evidence="9" id="KW-1185">Reference proteome</keyword>
<accession>A0A841HJQ6</accession>
<feature type="domain" description="Cytochrome c" evidence="7">
    <location>
        <begin position="391"/>
        <end position="681"/>
    </location>
</feature>
<dbReference type="Proteomes" id="UP000588068">
    <property type="component" value="Unassembled WGS sequence"/>
</dbReference>
<protein>
    <recommendedName>
        <fullName evidence="7">Cytochrome c domain-containing protein</fullName>
    </recommendedName>
</protein>
<dbReference type="Gene3D" id="1.10.760.10">
    <property type="entry name" value="Cytochrome c-like domain"/>
    <property type="match status" value="1"/>
</dbReference>
<name>A0A841HJQ6_9GAMM</name>
<dbReference type="InterPro" id="IPR051395">
    <property type="entry name" value="Cytochrome_c_Peroxidase/MauG"/>
</dbReference>
<reference evidence="8 9" key="1">
    <citation type="submission" date="2020-08" db="EMBL/GenBank/DDBJ databases">
        <title>Genomic Encyclopedia of Type Strains, Phase IV (KMG-IV): sequencing the most valuable type-strain genomes for metagenomic binning, comparative biology and taxonomic classification.</title>
        <authorList>
            <person name="Goeker M."/>
        </authorList>
    </citation>
    <scope>NUCLEOTIDE SEQUENCE [LARGE SCALE GENOMIC DNA]</scope>
    <source>
        <strain evidence="8 9">DSM 26723</strain>
    </source>
</reference>
<comment type="caution">
    <text evidence="8">The sequence shown here is derived from an EMBL/GenBank/DDBJ whole genome shotgun (WGS) entry which is preliminary data.</text>
</comment>
<evidence type="ECO:0000256" key="3">
    <source>
        <dbReference type="ARBA" id="ARBA00023004"/>
    </source>
</evidence>
<feature type="signal peptide" evidence="6">
    <location>
        <begin position="1"/>
        <end position="31"/>
    </location>
</feature>
<dbReference type="GO" id="GO:0020037">
    <property type="term" value="F:heme binding"/>
    <property type="evidence" value="ECO:0007669"/>
    <property type="project" value="InterPro"/>
</dbReference>
<dbReference type="AlphaFoldDB" id="A0A841HJQ6"/>
<evidence type="ECO:0000313" key="9">
    <source>
        <dbReference type="Proteomes" id="UP000588068"/>
    </source>
</evidence>
<evidence type="ECO:0000313" key="8">
    <source>
        <dbReference type="EMBL" id="MBB6092255.1"/>
    </source>
</evidence>
<evidence type="ECO:0000256" key="5">
    <source>
        <dbReference type="SAM" id="MobiDB-lite"/>
    </source>
</evidence>
<evidence type="ECO:0000256" key="4">
    <source>
        <dbReference type="PROSITE-ProRule" id="PRU00433"/>
    </source>
</evidence>
<keyword evidence="1 4" id="KW-0349">Heme</keyword>
<dbReference type="InterPro" id="IPR036909">
    <property type="entry name" value="Cyt_c-like_dom_sf"/>
</dbReference>
<keyword evidence="3 4" id="KW-0408">Iron</keyword>
<evidence type="ECO:0000256" key="1">
    <source>
        <dbReference type="ARBA" id="ARBA00022617"/>
    </source>
</evidence>
<keyword evidence="2 4" id="KW-0479">Metal-binding</keyword>
<dbReference type="PROSITE" id="PS51007">
    <property type="entry name" value="CYTC"/>
    <property type="match status" value="1"/>
</dbReference>
<dbReference type="PANTHER" id="PTHR30600">
    <property type="entry name" value="CYTOCHROME C PEROXIDASE-RELATED"/>
    <property type="match status" value="1"/>
</dbReference>
<feature type="region of interest" description="Disordered" evidence="5">
    <location>
        <begin position="182"/>
        <end position="202"/>
    </location>
</feature>
<dbReference type="GO" id="GO:0046872">
    <property type="term" value="F:metal ion binding"/>
    <property type="evidence" value="ECO:0007669"/>
    <property type="project" value="UniProtKB-KW"/>
</dbReference>
<dbReference type="RefSeq" id="WP_184329995.1">
    <property type="nucleotide sequence ID" value="NZ_JACHHZ010000001.1"/>
</dbReference>
<evidence type="ECO:0000259" key="7">
    <source>
        <dbReference type="PROSITE" id="PS51007"/>
    </source>
</evidence>